<dbReference type="PRINTS" id="PR00069">
    <property type="entry name" value="ALDKETRDTASE"/>
</dbReference>
<proteinExistence type="predicted"/>
<sequence>MPTVVKDYEGTRKAIDEALDRFSLEYIDMLLIHSPQPWIEVNRTNDRHFEGNLENWRAMEEAVKAGKVRSIGVSNFLQEDVVNIVNNGTIKPAVNQIEVRIGHVPTDLMKYCENLGIQIEAYSPLAHGRLLKDRKINEYAKKYGVSPVQLMLAFDLQLGCIVLPKSDNVSEMKDNLSVDFEISKEDMDELVKLKENTQAMSV</sequence>
<dbReference type="PATRIC" id="fig|695563.3.peg.982"/>
<dbReference type="PROSITE" id="PS00062">
    <property type="entry name" value="ALDOKETO_REDUCTASE_2"/>
    <property type="match status" value="1"/>
</dbReference>
<name>A0A0R2KTH1_LACAM</name>
<dbReference type="CDD" id="cd19071">
    <property type="entry name" value="AKR_AKR1-5-like"/>
    <property type="match status" value="1"/>
</dbReference>
<organism evidence="2 3">
    <name type="scientific">Lactobacillus amylovorus subsp. animalium DSM 16698</name>
    <dbReference type="NCBI Taxonomy" id="695563"/>
    <lineage>
        <taxon>Bacteria</taxon>
        <taxon>Bacillati</taxon>
        <taxon>Bacillota</taxon>
        <taxon>Bacilli</taxon>
        <taxon>Lactobacillales</taxon>
        <taxon>Lactobacillaceae</taxon>
        <taxon>Lactobacillus</taxon>
        <taxon>Lactobacillus amylovorus subsp. animalium</taxon>
    </lineage>
</organism>
<dbReference type="AlphaFoldDB" id="A0A0R2KTH1"/>
<dbReference type="InterPro" id="IPR020471">
    <property type="entry name" value="AKR"/>
</dbReference>
<dbReference type="Pfam" id="PF00248">
    <property type="entry name" value="Aldo_ket_red"/>
    <property type="match status" value="1"/>
</dbReference>
<dbReference type="InterPro" id="IPR023210">
    <property type="entry name" value="NADP_OxRdtase_dom"/>
</dbReference>
<dbReference type="EMBL" id="JQBQ01000003">
    <property type="protein sequence ID" value="KRN92881.1"/>
    <property type="molecule type" value="Genomic_DNA"/>
</dbReference>
<gene>
    <name evidence="2" type="ORF">IV44_GL000930</name>
</gene>
<dbReference type="SUPFAM" id="SSF51430">
    <property type="entry name" value="NAD(P)-linked oxidoreductase"/>
    <property type="match status" value="1"/>
</dbReference>
<dbReference type="GO" id="GO:0016491">
    <property type="term" value="F:oxidoreductase activity"/>
    <property type="evidence" value="ECO:0007669"/>
    <property type="project" value="InterPro"/>
</dbReference>
<feature type="domain" description="NADP-dependent oxidoreductase" evidence="1">
    <location>
        <begin position="8"/>
        <end position="193"/>
    </location>
</feature>
<evidence type="ECO:0000313" key="3">
    <source>
        <dbReference type="Proteomes" id="UP000051529"/>
    </source>
</evidence>
<dbReference type="PANTHER" id="PTHR43827:SF13">
    <property type="entry name" value="ALDO_KETO REDUCTASE FAMILY PROTEIN"/>
    <property type="match status" value="1"/>
</dbReference>
<reference evidence="2 3" key="1">
    <citation type="journal article" date="2015" name="Genome Announc.">
        <title>Expanding the biotechnology potential of lactobacilli through comparative genomics of 213 strains and associated genera.</title>
        <authorList>
            <person name="Sun Z."/>
            <person name="Harris H.M."/>
            <person name="McCann A."/>
            <person name="Guo C."/>
            <person name="Argimon S."/>
            <person name="Zhang W."/>
            <person name="Yang X."/>
            <person name="Jeffery I.B."/>
            <person name="Cooney J.C."/>
            <person name="Kagawa T.F."/>
            <person name="Liu W."/>
            <person name="Song Y."/>
            <person name="Salvetti E."/>
            <person name="Wrobel A."/>
            <person name="Rasinkangas P."/>
            <person name="Parkhill J."/>
            <person name="Rea M.C."/>
            <person name="O'Sullivan O."/>
            <person name="Ritari J."/>
            <person name="Douillard F.P."/>
            <person name="Paul Ross R."/>
            <person name="Yang R."/>
            <person name="Briner A.E."/>
            <person name="Felis G.E."/>
            <person name="de Vos W.M."/>
            <person name="Barrangou R."/>
            <person name="Klaenhammer T.R."/>
            <person name="Caufield P.W."/>
            <person name="Cui Y."/>
            <person name="Zhang H."/>
            <person name="O'Toole P.W."/>
        </authorList>
    </citation>
    <scope>NUCLEOTIDE SEQUENCE [LARGE SCALE GENOMIC DNA]</scope>
    <source>
        <strain evidence="2 3">DSM 16698</strain>
    </source>
</reference>
<dbReference type="InterPro" id="IPR018170">
    <property type="entry name" value="Aldo/ket_reductase_CS"/>
</dbReference>
<dbReference type="InterPro" id="IPR036812">
    <property type="entry name" value="NAD(P)_OxRdtase_dom_sf"/>
</dbReference>
<dbReference type="Gene3D" id="3.20.20.100">
    <property type="entry name" value="NADP-dependent oxidoreductase domain"/>
    <property type="match status" value="1"/>
</dbReference>
<evidence type="ECO:0000313" key="2">
    <source>
        <dbReference type="EMBL" id="KRN92881.1"/>
    </source>
</evidence>
<dbReference type="Proteomes" id="UP000051529">
    <property type="component" value="Unassembled WGS sequence"/>
</dbReference>
<protein>
    <submittedName>
        <fullName evidence="2">Oxidoreductase, aldo keto reductase family protein</fullName>
    </submittedName>
</protein>
<comment type="caution">
    <text evidence="2">The sequence shown here is derived from an EMBL/GenBank/DDBJ whole genome shotgun (WGS) entry which is preliminary data.</text>
</comment>
<accession>A0A0R2KTH1</accession>
<dbReference type="PANTHER" id="PTHR43827">
    <property type="entry name" value="2,5-DIKETO-D-GLUCONIC ACID REDUCTASE"/>
    <property type="match status" value="1"/>
</dbReference>
<evidence type="ECO:0000259" key="1">
    <source>
        <dbReference type="Pfam" id="PF00248"/>
    </source>
</evidence>